<protein>
    <submittedName>
        <fullName evidence="1">Uncharacterized protein</fullName>
    </submittedName>
</protein>
<gene>
    <name evidence="1" type="ORF">JTE90_019217</name>
</gene>
<name>A0AAV6UD79_9ARAC</name>
<dbReference type="InterPro" id="IPR021109">
    <property type="entry name" value="Peptidase_aspartic_dom_sf"/>
</dbReference>
<keyword evidence="2" id="KW-1185">Reference proteome</keyword>
<accession>A0AAV6UD79</accession>
<dbReference type="Gene3D" id="2.40.70.10">
    <property type="entry name" value="Acid Proteases"/>
    <property type="match status" value="1"/>
</dbReference>
<sequence>MKRDQHNHDWYEELTFSNGCKIKFKLDSGEQCNVLSKKYARNINAKLHGSPRKNLASFGRNTVPVLGEVEGKCKCANQERELKFLFVKEDLTPIFGRSSCEKQSCQTC</sequence>
<evidence type="ECO:0000313" key="1">
    <source>
        <dbReference type="EMBL" id="KAG8181678.1"/>
    </source>
</evidence>
<dbReference type="CDD" id="cd05481">
    <property type="entry name" value="retropepsin_like_LTR_1"/>
    <property type="match status" value="1"/>
</dbReference>
<organism evidence="1 2">
    <name type="scientific">Oedothorax gibbosus</name>
    <dbReference type="NCBI Taxonomy" id="931172"/>
    <lineage>
        <taxon>Eukaryota</taxon>
        <taxon>Metazoa</taxon>
        <taxon>Ecdysozoa</taxon>
        <taxon>Arthropoda</taxon>
        <taxon>Chelicerata</taxon>
        <taxon>Arachnida</taxon>
        <taxon>Araneae</taxon>
        <taxon>Araneomorphae</taxon>
        <taxon>Entelegynae</taxon>
        <taxon>Araneoidea</taxon>
        <taxon>Linyphiidae</taxon>
        <taxon>Erigoninae</taxon>
        <taxon>Oedothorax</taxon>
    </lineage>
</organism>
<evidence type="ECO:0000313" key="2">
    <source>
        <dbReference type="Proteomes" id="UP000827092"/>
    </source>
</evidence>
<proteinExistence type="predicted"/>
<dbReference type="Proteomes" id="UP000827092">
    <property type="component" value="Unassembled WGS sequence"/>
</dbReference>
<comment type="caution">
    <text evidence="1">The sequence shown here is derived from an EMBL/GenBank/DDBJ whole genome shotgun (WGS) entry which is preliminary data.</text>
</comment>
<dbReference type="EMBL" id="JAFNEN010000501">
    <property type="protein sequence ID" value="KAG8181678.1"/>
    <property type="molecule type" value="Genomic_DNA"/>
</dbReference>
<dbReference type="AlphaFoldDB" id="A0AAV6UD79"/>
<reference evidence="1 2" key="1">
    <citation type="journal article" date="2022" name="Nat. Ecol. Evol.">
        <title>A masculinizing supergene underlies an exaggerated male reproductive morph in a spider.</title>
        <authorList>
            <person name="Hendrickx F."/>
            <person name="De Corte Z."/>
            <person name="Sonet G."/>
            <person name="Van Belleghem S.M."/>
            <person name="Kostlbacher S."/>
            <person name="Vangestel C."/>
        </authorList>
    </citation>
    <scope>NUCLEOTIDE SEQUENCE [LARGE SCALE GENOMIC DNA]</scope>
    <source>
        <strain evidence="1">W744_W776</strain>
    </source>
</reference>